<evidence type="ECO:0000313" key="2">
    <source>
        <dbReference type="EMBL" id="KZM19762.1"/>
    </source>
</evidence>
<feature type="region of interest" description="Disordered" evidence="1">
    <location>
        <begin position="349"/>
        <end position="379"/>
    </location>
</feature>
<feature type="compositionally biased region" description="Low complexity" evidence="1">
    <location>
        <begin position="22"/>
        <end position="55"/>
    </location>
</feature>
<feature type="region of interest" description="Disordered" evidence="1">
    <location>
        <begin position="153"/>
        <end position="320"/>
    </location>
</feature>
<comment type="caution">
    <text evidence="2">The sequence shown here is derived from an EMBL/GenBank/DDBJ whole genome shotgun (WGS) entry which is preliminary data.</text>
</comment>
<proteinExistence type="predicted"/>
<protein>
    <submittedName>
        <fullName evidence="2">Uncharacterized protein</fullName>
    </submittedName>
</protein>
<feature type="compositionally biased region" description="Polar residues" evidence="1">
    <location>
        <begin position="76"/>
        <end position="89"/>
    </location>
</feature>
<evidence type="ECO:0000256" key="1">
    <source>
        <dbReference type="SAM" id="MobiDB-lite"/>
    </source>
</evidence>
<dbReference type="PANTHER" id="PTHR38701:SF1">
    <property type="entry name" value="UP-REGULATED DURING SEPTATION PROTEIN 1 DOMAIN-CONTAINING PROTEIN"/>
    <property type="match status" value="1"/>
</dbReference>
<feature type="compositionally biased region" description="Polar residues" evidence="1">
    <location>
        <begin position="411"/>
        <end position="442"/>
    </location>
</feature>
<organism evidence="2 3">
    <name type="scientific">Didymella rabiei</name>
    <name type="common">Chickpea ascochyta blight fungus</name>
    <name type="synonym">Mycosphaerella rabiei</name>
    <dbReference type="NCBI Taxonomy" id="5454"/>
    <lineage>
        <taxon>Eukaryota</taxon>
        <taxon>Fungi</taxon>
        <taxon>Dikarya</taxon>
        <taxon>Ascomycota</taxon>
        <taxon>Pezizomycotina</taxon>
        <taxon>Dothideomycetes</taxon>
        <taxon>Pleosporomycetidae</taxon>
        <taxon>Pleosporales</taxon>
        <taxon>Pleosporineae</taxon>
        <taxon>Didymellaceae</taxon>
        <taxon>Ascochyta</taxon>
    </lineage>
</organism>
<evidence type="ECO:0000313" key="3">
    <source>
        <dbReference type="Proteomes" id="UP000076837"/>
    </source>
</evidence>
<feature type="region of interest" description="Disordered" evidence="1">
    <location>
        <begin position="649"/>
        <end position="670"/>
    </location>
</feature>
<name>A0A162Y007_DIDRA</name>
<dbReference type="EMBL" id="JYNV01000290">
    <property type="protein sequence ID" value="KZM19762.1"/>
    <property type="molecule type" value="Genomic_DNA"/>
</dbReference>
<dbReference type="AlphaFoldDB" id="A0A162Y007"/>
<keyword evidence="3" id="KW-1185">Reference proteome</keyword>
<feature type="compositionally biased region" description="Polar residues" evidence="1">
    <location>
        <begin position="171"/>
        <end position="184"/>
    </location>
</feature>
<feature type="region of interest" description="Disordered" evidence="1">
    <location>
        <begin position="393"/>
        <end position="445"/>
    </location>
</feature>
<sequence length="729" mass="78588">MPIDRNTPNNSRPLKPTLASNRTAAKTPTTKAPLTPRLALAPSAPTSSTSQTSRTVRSANGVAPRLAAPIKEDTTPAKSFLSTNITPRTSSRKSRVGVSSNASSPNVSPATTPISSRPSSTVDYAHREHGHAQSGPAINAINSAPAVHRPRSAVGGKYHNITPTPRLPLSSIYNHTPPETSQAKDASPMFFHANSIKSPKEPVPPPKPPQKKAPVFFHANGDQASSPRRPGIPSPPTSAVGRPSSAVGKASSNVGKVPSTVGRPQLESKFLHADSTPELRSPPTLSPSMVAAAPDLPPNSNAPHGPTVRAPSPTKDWGHLSYRKGASQIMRPNLHTRNSALSVLSGISVTEEPDNSRRRSSVTSSLSRPGHYKSASLSSIDSVADLRRVPSHEARANTPSPMYHGNRVVSYGSSVSDNTAPTPSPLAISQNALPSPGLTSPTKAAGGQSALEMMNELAANARRERKVLDLEISNSSLLAINRSLEKEMRKQKAELKRFRRMSRAGRFSIDAIGSTLDTFTTKRASDLSDMSEAEEEEEVEEEEEEELPSEEEMESSESSFDESVLGNSVRAERDEVYRLKDEKRLQLDLAKHRDLLMDSQKMNESLKRCLGWTNQLIKDAQKALDYKVSVSDVRLGGRVLVTEDDEENISDHEEARGLLSPWSPPQRAADTLDPPVPDFARAENRDSGVDVGHVKHGAHDLPDDFLPLGSPFGDQLSYLHTAIEAFEAS</sequence>
<dbReference type="PANTHER" id="PTHR38701">
    <property type="entry name" value="CHROMOSOME 8, WHOLE GENOME SHOTGUN SEQUENCE"/>
    <property type="match status" value="1"/>
</dbReference>
<feature type="compositionally biased region" description="Low complexity" evidence="1">
    <location>
        <begin position="98"/>
        <end position="110"/>
    </location>
</feature>
<reference evidence="2 3" key="1">
    <citation type="journal article" date="2016" name="Sci. Rep.">
        <title>Draft genome sequencing and secretome analysis of fungal phytopathogen Ascochyta rabiei provides insight into the necrotrophic effector repertoire.</title>
        <authorList>
            <person name="Verma S."/>
            <person name="Gazara R.K."/>
            <person name="Nizam S."/>
            <person name="Parween S."/>
            <person name="Chattopadhyay D."/>
            <person name="Verma P.K."/>
        </authorList>
    </citation>
    <scope>NUCLEOTIDE SEQUENCE [LARGE SCALE GENOMIC DNA]</scope>
    <source>
        <strain evidence="2 3">ArDII</strain>
    </source>
</reference>
<dbReference type="Proteomes" id="UP000076837">
    <property type="component" value="Unassembled WGS sequence"/>
</dbReference>
<feature type="compositionally biased region" description="Polar residues" evidence="1">
    <location>
        <begin position="111"/>
        <end position="122"/>
    </location>
</feature>
<feature type="compositionally biased region" description="Polar residues" evidence="1">
    <location>
        <begin position="1"/>
        <end position="12"/>
    </location>
</feature>
<feature type="region of interest" description="Disordered" evidence="1">
    <location>
        <begin position="523"/>
        <end position="565"/>
    </location>
</feature>
<gene>
    <name evidence="2" type="ORF">ST47_g9173</name>
</gene>
<accession>A0A162Y007</accession>
<dbReference type="STRING" id="5454.A0A162Y007"/>
<feature type="compositionally biased region" description="Acidic residues" evidence="1">
    <location>
        <begin position="529"/>
        <end position="555"/>
    </location>
</feature>
<feature type="region of interest" description="Disordered" evidence="1">
    <location>
        <begin position="1"/>
        <end position="122"/>
    </location>
</feature>